<feature type="chain" id="PRO_5040160991" description="UGGT thioredoxin-like domain-containing protein" evidence="1">
    <location>
        <begin position="19"/>
        <end position="271"/>
    </location>
</feature>
<organism evidence="3 4">
    <name type="scientific">Muraenolepis orangiensis</name>
    <name type="common">Patagonian moray cod</name>
    <dbReference type="NCBI Taxonomy" id="630683"/>
    <lineage>
        <taxon>Eukaryota</taxon>
        <taxon>Metazoa</taxon>
        <taxon>Chordata</taxon>
        <taxon>Craniata</taxon>
        <taxon>Vertebrata</taxon>
        <taxon>Euteleostomi</taxon>
        <taxon>Actinopterygii</taxon>
        <taxon>Neopterygii</taxon>
        <taxon>Teleostei</taxon>
        <taxon>Neoteleostei</taxon>
        <taxon>Acanthomorphata</taxon>
        <taxon>Zeiogadaria</taxon>
        <taxon>Gadariae</taxon>
        <taxon>Gadiformes</taxon>
        <taxon>Muraenolepidoidei</taxon>
        <taxon>Muraenolepididae</taxon>
        <taxon>Muraenolepis</taxon>
    </lineage>
</organism>
<proteinExistence type="predicted"/>
<protein>
    <recommendedName>
        <fullName evidence="2">UGGT thioredoxin-like domain-containing protein</fullName>
    </recommendedName>
</protein>
<keyword evidence="1" id="KW-0732">Signal</keyword>
<dbReference type="Proteomes" id="UP001148018">
    <property type="component" value="Unassembled WGS sequence"/>
</dbReference>
<evidence type="ECO:0000259" key="2">
    <source>
        <dbReference type="Pfam" id="PF18400"/>
    </source>
</evidence>
<dbReference type="GO" id="GO:0003980">
    <property type="term" value="F:UDP-glucose:glycoprotein glucosyltransferase activity"/>
    <property type="evidence" value="ECO:0007669"/>
    <property type="project" value="InterPro"/>
</dbReference>
<comment type="caution">
    <text evidence="3">The sequence shown here is derived from an EMBL/GenBank/DDBJ whole genome shotgun (WGS) entry which is preliminary data.</text>
</comment>
<dbReference type="AlphaFoldDB" id="A0A9Q0EWJ3"/>
<dbReference type="EMBL" id="JANIIK010000035">
    <property type="protein sequence ID" value="KAJ3612828.1"/>
    <property type="molecule type" value="Genomic_DNA"/>
</dbReference>
<name>A0A9Q0EWJ3_9TELE</name>
<evidence type="ECO:0000313" key="4">
    <source>
        <dbReference type="Proteomes" id="UP001148018"/>
    </source>
</evidence>
<feature type="non-terminal residue" evidence="3">
    <location>
        <position position="271"/>
    </location>
</feature>
<dbReference type="OrthoDB" id="27683at2759"/>
<dbReference type="GO" id="GO:0005783">
    <property type="term" value="C:endoplasmic reticulum"/>
    <property type="evidence" value="ECO:0007669"/>
    <property type="project" value="TreeGrafter"/>
</dbReference>
<keyword evidence="4" id="KW-1185">Reference proteome</keyword>
<dbReference type="PANTHER" id="PTHR11226:SF3">
    <property type="entry name" value="UDP-GLUCOSE:GLYCOPROTEIN GLUCOSYLTRANSFERASE 1"/>
    <property type="match status" value="1"/>
</dbReference>
<dbReference type="InterPro" id="IPR009448">
    <property type="entry name" value="UDP-g_GGtrans"/>
</dbReference>
<evidence type="ECO:0000256" key="1">
    <source>
        <dbReference type="SAM" id="SignalP"/>
    </source>
</evidence>
<feature type="signal peptide" evidence="1">
    <location>
        <begin position="1"/>
        <end position="18"/>
    </location>
</feature>
<dbReference type="GO" id="GO:0051082">
    <property type="term" value="F:unfolded protein binding"/>
    <property type="evidence" value="ECO:0007669"/>
    <property type="project" value="TreeGrafter"/>
</dbReference>
<evidence type="ECO:0000313" key="3">
    <source>
        <dbReference type="EMBL" id="KAJ3612828.1"/>
    </source>
</evidence>
<dbReference type="GO" id="GO:0018279">
    <property type="term" value="P:protein N-linked glycosylation via asparagine"/>
    <property type="evidence" value="ECO:0007669"/>
    <property type="project" value="TreeGrafter"/>
</dbReference>
<dbReference type="InterPro" id="IPR040693">
    <property type="entry name" value="UGGT_TRXL_1"/>
</dbReference>
<sequence length="271" mass="30162">MWLVVWVSLLSSLWVASAVTDSKAVTTTLTTQWTDTPLLLEASEFLAEESPEKFWDFVEANQNTEGAHDDTVQAYYELILKRAGSLLSSVQLNMLKFALSLRAYSATVQSFQQIASNEPPVSGCVAFFSVHGEKTCDAQDLEGLLEGAAARPKPFLFKGDHKFPGSNPEAPVVILYAEVGTPAFQTLHRVASSKAYDGLALYVLRHYKAKPRAEVNATMMGENDPVDEVQGFLFGKLKTLYPEIKEQLKELRKHLVESTNEMSPLKVWQMQ</sequence>
<gene>
    <name evidence="3" type="ORF">NHX12_019086</name>
</gene>
<accession>A0A9Q0EWJ3</accession>
<feature type="domain" description="UGGT thioredoxin-like" evidence="2">
    <location>
        <begin position="36"/>
        <end position="212"/>
    </location>
</feature>
<dbReference type="Pfam" id="PF18400">
    <property type="entry name" value="Thioredoxin_12"/>
    <property type="match status" value="1"/>
</dbReference>
<dbReference type="GO" id="GO:0036503">
    <property type="term" value="P:ERAD pathway"/>
    <property type="evidence" value="ECO:0007669"/>
    <property type="project" value="TreeGrafter"/>
</dbReference>
<dbReference type="PANTHER" id="PTHR11226">
    <property type="entry name" value="UDP-GLUCOSE GLYCOPROTEIN:GLUCOSYLTRANSFERASE"/>
    <property type="match status" value="1"/>
</dbReference>
<reference evidence="3" key="1">
    <citation type="submission" date="2022-07" db="EMBL/GenBank/DDBJ databases">
        <title>Chromosome-level genome of Muraenolepis orangiensis.</title>
        <authorList>
            <person name="Kim J."/>
        </authorList>
    </citation>
    <scope>NUCLEOTIDE SEQUENCE</scope>
    <source>
        <strain evidence="3">KU_S4_2022</strain>
        <tissue evidence="3">Muscle</tissue>
    </source>
</reference>